<dbReference type="GO" id="GO:0000289">
    <property type="term" value="P:nuclear-transcribed mRNA poly(A) tail shortening"/>
    <property type="evidence" value="ECO:0007669"/>
    <property type="project" value="TreeGrafter"/>
</dbReference>
<dbReference type="STRING" id="418985.A0A1V9XM17"/>
<dbReference type="PANTHER" id="PTHR15728:SF0">
    <property type="entry name" value="PAN2-PAN3 DEADENYLATION COMPLEX CATALYTIC SUBUNIT PAN2"/>
    <property type="match status" value="1"/>
</dbReference>
<dbReference type="OrthoDB" id="8191639at2759"/>
<dbReference type="InterPro" id="IPR036322">
    <property type="entry name" value="WD40_repeat_dom_sf"/>
</dbReference>
<name>A0A1V9XM17_9ACAR</name>
<dbReference type="FunCoup" id="A0A1V9XM17">
    <property type="interactions" value="1306"/>
</dbReference>
<protein>
    <submittedName>
        <fullName evidence="3">PAB-dependent poly(A)-specific ribonuclease subunit 2-like</fullName>
    </submittedName>
</protein>
<evidence type="ECO:0000313" key="3">
    <source>
        <dbReference type="EMBL" id="OQR74388.1"/>
    </source>
</evidence>
<dbReference type="Pfam" id="PF20770">
    <property type="entry name" value="PAN2_N"/>
    <property type="match status" value="1"/>
</dbReference>
<dbReference type="Gene3D" id="3.90.70.10">
    <property type="entry name" value="Cysteine proteinases"/>
    <property type="match status" value="1"/>
</dbReference>
<dbReference type="Proteomes" id="UP000192247">
    <property type="component" value="Unassembled WGS sequence"/>
</dbReference>
<comment type="caution">
    <text evidence="3">The sequence shown here is derived from an EMBL/GenBank/DDBJ whole genome shotgun (WGS) entry which is preliminary data.</text>
</comment>
<feature type="domain" description="PAN2-PAN3 deadenylation complex catalytic subunit PAN2 N-terminal" evidence="2">
    <location>
        <begin position="42"/>
        <end position="346"/>
    </location>
</feature>
<dbReference type="Pfam" id="PF13423">
    <property type="entry name" value="UCH_1"/>
    <property type="match status" value="2"/>
</dbReference>
<sequence>MEDYSTAASMLQVMLKHGFMLIRELRAGAKQPAGLPVMDNPGGYSYIQQVVVDGGAGVSCVAVDPREELIWMGGGGGHVSSYYSAACEKYTSFQAHPQGYPVRDLCVHSEGVISLSPNALRMNVRRGPTRWMQTSEDFCDLYAMTLLGKTEHRLAVSGNQPSLLEIDINRNGQILRRVALEDTGYKILRHNPQFLCCADFAGKIDLRSKDNFQVVHHFDASSANMMIQDMAVLGNQLVTCGVSDHYGRQTNHMYLRVYDLRMFRPQLLQMLFPPVLLRFLESYTSRVVCVSTAGQFQVLDVGLLETASPVNSIDPGVLQYPISCFDVCPSSQGIVFGDEGGNLYLYGTGTDIHFHNFCSNTPEFADPVDTPPAMDVLDPINILSSIPMPIHTGPLLSDLPPNVTRFRYHVAQPLDPSILSSIKMVGSIGYAPNNGRLRRNECSYILNKHAVASFKQQDQSPSHESQIPLYYHKIDIKYNKLGIEDFDYNQYNNTCFAGLESSLPNCYSNDMLQVFYFLEPLRMMLTNHSCEREFCLACELAYLFHMLENAQGMPCQASNFLRAFRTIPEVSALGLLFNEDRFTGKFDLMFVILSCKQLIQGWTRFMFTQLHQETADERTGVSVITQLFSIPQKILHRPTALPDILVINCGLDSAAAMDLWARKGSVGPLDAQNQSVVIGRAGQGDNSSIQLINKKCRFGDKCNRRSCRFQHSDTPDPFMGVRGERDTGSSSPGQSWLPFKLNIAVRGDAGGVTVRETELHNADGINYELAAIVCVILHD</sequence>
<dbReference type="EMBL" id="MNPL01008064">
    <property type="protein sequence ID" value="OQR74388.1"/>
    <property type="molecule type" value="Genomic_DNA"/>
</dbReference>
<dbReference type="GO" id="GO:0000932">
    <property type="term" value="C:P-body"/>
    <property type="evidence" value="ECO:0007669"/>
    <property type="project" value="TreeGrafter"/>
</dbReference>
<accession>A0A1V9XM17</accession>
<dbReference type="PANTHER" id="PTHR15728">
    <property type="entry name" value="DEADENYLATION COMPLEX CATALYTIC SUBUNIT PAN2"/>
    <property type="match status" value="1"/>
</dbReference>
<dbReference type="Gene3D" id="2.130.10.10">
    <property type="entry name" value="YVTN repeat-like/Quinoprotein amine dehydrogenase"/>
    <property type="match status" value="1"/>
</dbReference>
<feature type="domain" description="PAN2 UCH" evidence="1">
    <location>
        <begin position="497"/>
        <end position="634"/>
    </location>
</feature>
<reference evidence="3 4" key="1">
    <citation type="journal article" date="2017" name="Gigascience">
        <title>Draft genome of the honey bee ectoparasitic mite, Tropilaelaps mercedesae, is shaped by the parasitic life history.</title>
        <authorList>
            <person name="Dong X."/>
            <person name="Armstrong S.D."/>
            <person name="Xia D."/>
            <person name="Makepeace B.L."/>
            <person name="Darby A.C."/>
            <person name="Kadowaki T."/>
        </authorList>
    </citation>
    <scope>NUCLEOTIDE SEQUENCE [LARGE SCALE GENOMIC DNA]</scope>
    <source>
        <strain evidence="3">Wuxi-XJTLU</strain>
    </source>
</reference>
<organism evidence="3 4">
    <name type="scientific">Tropilaelaps mercedesae</name>
    <dbReference type="NCBI Taxonomy" id="418985"/>
    <lineage>
        <taxon>Eukaryota</taxon>
        <taxon>Metazoa</taxon>
        <taxon>Ecdysozoa</taxon>
        <taxon>Arthropoda</taxon>
        <taxon>Chelicerata</taxon>
        <taxon>Arachnida</taxon>
        <taxon>Acari</taxon>
        <taxon>Parasitiformes</taxon>
        <taxon>Mesostigmata</taxon>
        <taxon>Gamasina</taxon>
        <taxon>Dermanyssoidea</taxon>
        <taxon>Laelapidae</taxon>
        <taxon>Tropilaelaps</taxon>
    </lineage>
</organism>
<feature type="domain" description="PAN2 UCH" evidence="1">
    <location>
        <begin position="638"/>
        <end position="777"/>
    </location>
</feature>
<dbReference type="SUPFAM" id="SSF50978">
    <property type="entry name" value="WD40 repeat-like"/>
    <property type="match status" value="1"/>
</dbReference>
<dbReference type="InterPro" id="IPR048841">
    <property type="entry name" value="PAN2_N"/>
</dbReference>
<dbReference type="InterPro" id="IPR015943">
    <property type="entry name" value="WD40/YVTN_repeat-like_dom_sf"/>
</dbReference>
<evidence type="ECO:0000259" key="1">
    <source>
        <dbReference type="Pfam" id="PF13423"/>
    </source>
</evidence>
<proteinExistence type="predicted"/>
<gene>
    <name evidence="3" type="ORF">BIW11_09108</name>
</gene>
<evidence type="ECO:0000259" key="2">
    <source>
        <dbReference type="Pfam" id="PF20770"/>
    </source>
</evidence>
<dbReference type="InParanoid" id="A0A1V9XM17"/>
<dbReference type="InterPro" id="IPR038765">
    <property type="entry name" value="Papain-like_cys_pep_sf"/>
</dbReference>
<dbReference type="AlphaFoldDB" id="A0A1V9XM17"/>
<keyword evidence="4" id="KW-1185">Reference proteome</keyword>
<dbReference type="GO" id="GO:0031251">
    <property type="term" value="C:PAN complex"/>
    <property type="evidence" value="ECO:0007669"/>
    <property type="project" value="TreeGrafter"/>
</dbReference>
<feature type="non-terminal residue" evidence="3">
    <location>
        <position position="779"/>
    </location>
</feature>
<dbReference type="SUPFAM" id="SSF54001">
    <property type="entry name" value="Cysteine proteinases"/>
    <property type="match status" value="1"/>
</dbReference>
<dbReference type="InterPro" id="IPR028881">
    <property type="entry name" value="PAN2_UCH_dom"/>
</dbReference>
<dbReference type="GO" id="GO:0004535">
    <property type="term" value="F:poly(A)-specific ribonuclease activity"/>
    <property type="evidence" value="ECO:0007669"/>
    <property type="project" value="TreeGrafter"/>
</dbReference>
<evidence type="ECO:0000313" key="4">
    <source>
        <dbReference type="Proteomes" id="UP000192247"/>
    </source>
</evidence>
<dbReference type="InterPro" id="IPR050785">
    <property type="entry name" value="PAN2-PAN3_catalytic_subunit"/>
</dbReference>